<gene>
    <name evidence="1" type="ORF">LVIROSA_LOCUS1281</name>
    <name evidence="2" type="ORF">LVIROSA_LOCUS25548</name>
</gene>
<dbReference type="AlphaFoldDB" id="A0AAU9NNB4"/>
<keyword evidence="3" id="KW-1185">Reference proteome</keyword>
<evidence type="ECO:0000313" key="2">
    <source>
        <dbReference type="EMBL" id="CAH1439346.1"/>
    </source>
</evidence>
<dbReference type="EMBL" id="CAKMRJ010004735">
    <property type="protein sequence ID" value="CAH1439346.1"/>
    <property type="molecule type" value="Genomic_DNA"/>
</dbReference>
<reference evidence="2 3" key="1">
    <citation type="submission" date="2022-01" db="EMBL/GenBank/DDBJ databases">
        <authorList>
            <person name="Xiong W."/>
            <person name="Schranz E."/>
        </authorList>
    </citation>
    <scope>NUCLEOTIDE SEQUENCE [LARGE SCALE GENOMIC DNA]</scope>
</reference>
<comment type="caution">
    <text evidence="2">The sequence shown here is derived from an EMBL/GenBank/DDBJ whole genome shotgun (WGS) entry which is preliminary data.</text>
</comment>
<accession>A0AAU9NNB4</accession>
<evidence type="ECO:0000313" key="3">
    <source>
        <dbReference type="Proteomes" id="UP001157418"/>
    </source>
</evidence>
<sequence length="85" mass="9702">MADPFRTSGALSHGSCLRLFRSIPRPFPFGISSNTFPASSFFYKLIIPLPQIRHSSSHPVYILSSCTPTIKLTTKTFCFRFFRRN</sequence>
<dbReference type="Proteomes" id="UP001157418">
    <property type="component" value="Unassembled WGS sequence"/>
</dbReference>
<organism evidence="2 3">
    <name type="scientific">Lactuca virosa</name>
    <dbReference type="NCBI Taxonomy" id="75947"/>
    <lineage>
        <taxon>Eukaryota</taxon>
        <taxon>Viridiplantae</taxon>
        <taxon>Streptophyta</taxon>
        <taxon>Embryophyta</taxon>
        <taxon>Tracheophyta</taxon>
        <taxon>Spermatophyta</taxon>
        <taxon>Magnoliopsida</taxon>
        <taxon>eudicotyledons</taxon>
        <taxon>Gunneridae</taxon>
        <taxon>Pentapetalae</taxon>
        <taxon>asterids</taxon>
        <taxon>campanulids</taxon>
        <taxon>Asterales</taxon>
        <taxon>Asteraceae</taxon>
        <taxon>Cichorioideae</taxon>
        <taxon>Cichorieae</taxon>
        <taxon>Lactucinae</taxon>
        <taxon>Lactuca</taxon>
    </lineage>
</organism>
<dbReference type="EMBL" id="CAKMRJ010000001">
    <property type="protein sequence ID" value="CAH1413315.1"/>
    <property type="molecule type" value="Genomic_DNA"/>
</dbReference>
<protein>
    <submittedName>
        <fullName evidence="2">Uncharacterized protein</fullName>
    </submittedName>
</protein>
<proteinExistence type="predicted"/>
<name>A0AAU9NNB4_9ASTR</name>
<evidence type="ECO:0000313" key="1">
    <source>
        <dbReference type="EMBL" id="CAH1413315.1"/>
    </source>
</evidence>